<accession>A0AAD4FC98</accession>
<feature type="domain" description="Heterokaryon incompatibility" evidence="1">
    <location>
        <begin position="9"/>
        <end position="139"/>
    </location>
</feature>
<dbReference type="EMBL" id="JAANER010000009">
    <property type="protein sequence ID" value="KAG9186168.1"/>
    <property type="molecule type" value="Genomic_DNA"/>
</dbReference>
<evidence type="ECO:0008006" key="5">
    <source>
        <dbReference type="Google" id="ProtNLM"/>
    </source>
</evidence>
<evidence type="ECO:0000313" key="4">
    <source>
        <dbReference type="Proteomes" id="UP001199106"/>
    </source>
</evidence>
<sequence length="418" mass="47242">MDESQVPPYAILSHTWGPDEVTLQHFTEESQGHNDNSLKSSRGYWKIIKACQQALQDGFHYVWVDTCCIEKTSSAELSEAINSMFRWYKNAEICYAYLDDVNVGPEVGNPDLLLLDYKNFSEDELASSRWFTRGWTLQELVAPSEVFFYGKEWRYIDGKTSLSRILQRITGIGASVLLGYQSIGDQSIAERMSWMARRTTTRTEDMAYSLMGIFDVNMPLLYGEGGKAFVRLQEEIMKDSVDHSIFAWNACRQSTLPLETLTSIFASHPNQFSGSGGIYSRKLYAKDGLEEDFPCTNRGIRIKLRIRPYEHLWYGTTYGGGFYLAVLECGVSQEGPQDAWAGIILRRLSGSTSQYVRVSGPAIVPVVFGEVSEAQKQRGVVCFDEADVGKTIYLCKKLPETISIRDYCGLLQNDMDIN</sequence>
<dbReference type="InterPro" id="IPR010730">
    <property type="entry name" value="HET"/>
</dbReference>
<dbReference type="Pfam" id="PF26640">
    <property type="entry name" value="DUF8212"/>
    <property type="match status" value="1"/>
</dbReference>
<dbReference type="AlphaFoldDB" id="A0AAD4FC98"/>
<evidence type="ECO:0000259" key="1">
    <source>
        <dbReference type="Pfam" id="PF06985"/>
    </source>
</evidence>
<dbReference type="PANTHER" id="PTHR10622:SF10">
    <property type="entry name" value="HET DOMAIN-CONTAINING PROTEIN"/>
    <property type="match status" value="1"/>
</dbReference>
<keyword evidence="4" id="KW-1185">Reference proteome</keyword>
<comment type="caution">
    <text evidence="3">The sequence shown here is derived from an EMBL/GenBank/DDBJ whole genome shotgun (WGS) entry which is preliminary data.</text>
</comment>
<evidence type="ECO:0000313" key="3">
    <source>
        <dbReference type="EMBL" id="KAG9186168.1"/>
    </source>
</evidence>
<dbReference type="Proteomes" id="UP001199106">
    <property type="component" value="Unassembled WGS sequence"/>
</dbReference>
<name>A0AAD4FC98_9PLEO</name>
<evidence type="ECO:0000259" key="2">
    <source>
        <dbReference type="Pfam" id="PF26640"/>
    </source>
</evidence>
<dbReference type="InterPro" id="IPR058525">
    <property type="entry name" value="DUF8212"/>
</dbReference>
<protein>
    <recommendedName>
        <fullName evidence="5">HET-domain-containing protein</fullName>
    </recommendedName>
</protein>
<gene>
    <name evidence="3" type="ORF">G6011_02724</name>
</gene>
<reference evidence="3" key="1">
    <citation type="submission" date="2021-07" db="EMBL/GenBank/DDBJ databases">
        <title>Genome Resource of American Ginseng Black Spot Pathogen Alternaria panax.</title>
        <authorList>
            <person name="Qiu C."/>
            <person name="Wang W."/>
            <person name="Liu Z."/>
        </authorList>
    </citation>
    <scope>NUCLEOTIDE SEQUENCE</scope>
    <source>
        <strain evidence="3">BNCC115425</strain>
    </source>
</reference>
<proteinExistence type="predicted"/>
<dbReference type="PANTHER" id="PTHR10622">
    <property type="entry name" value="HET DOMAIN-CONTAINING PROTEIN"/>
    <property type="match status" value="1"/>
</dbReference>
<feature type="domain" description="DUF8212" evidence="2">
    <location>
        <begin position="227"/>
        <end position="263"/>
    </location>
</feature>
<dbReference type="Pfam" id="PF06985">
    <property type="entry name" value="HET"/>
    <property type="match status" value="1"/>
</dbReference>
<organism evidence="3 4">
    <name type="scientific">Alternaria panax</name>
    <dbReference type="NCBI Taxonomy" id="48097"/>
    <lineage>
        <taxon>Eukaryota</taxon>
        <taxon>Fungi</taxon>
        <taxon>Dikarya</taxon>
        <taxon>Ascomycota</taxon>
        <taxon>Pezizomycotina</taxon>
        <taxon>Dothideomycetes</taxon>
        <taxon>Pleosporomycetidae</taxon>
        <taxon>Pleosporales</taxon>
        <taxon>Pleosporineae</taxon>
        <taxon>Pleosporaceae</taxon>
        <taxon>Alternaria</taxon>
        <taxon>Alternaria sect. Panax</taxon>
    </lineage>
</organism>